<name>A0A2P4UGD9_9ACTN</name>
<organism evidence="2 3">
    <name type="scientific">Actinomadura rubteroloni</name>
    <dbReference type="NCBI Taxonomy" id="1926885"/>
    <lineage>
        <taxon>Bacteria</taxon>
        <taxon>Bacillati</taxon>
        <taxon>Actinomycetota</taxon>
        <taxon>Actinomycetes</taxon>
        <taxon>Streptosporangiales</taxon>
        <taxon>Thermomonosporaceae</taxon>
        <taxon>Actinomadura</taxon>
    </lineage>
</organism>
<reference evidence="2 3" key="1">
    <citation type="journal article" date="2017" name="Chemistry">
        <title>Isolation, Biosynthesis and Chemical Modifications of Rubterolones A-F: Rare Tropolone Alkaloids from Actinomadura sp. 5-2.</title>
        <authorList>
            <person name="Guo H."/>
            <person name="Benndorf R."/>
            <person name="Leichnitz D."/>
            <person name="Klassen J.L."/>
            <person name="Vollmers J."/>
            <person name="Gorls H."/>
            <person name="Steinacker M."/>
            <person name="Weigel C."/>
            <person name="Dahse H.M."/>
            <person name="Kaster A.K."/>
            <person name="de Beer Z.W."/>
            <person name="Poulsen M."/>
            <person name="Beemelmanns C."/>
        </authorList>
    </citation>
    <scope>NUCLEOTIDE SEQUENCE [LARGE SCALE GENOMIC DNA]</scope>
    <source>
        <strain evidence="2 3">5-2</strain>
    </source>
</reference>
<protein>
    <recommendedName>
        <fullName evidence="4">PE-PGRS family protein</fullName>
    </recommendedName>
</protein>
<sequence>MLGMTTGDGDAGGRLFPDDLDRLDPVAAVRFADACRAAVAYPDLVAVGPLFAPAERTGDGWRVVGACDPLPGGARELLADVLADRAALLGLSYEEATAYLAAARHLRTAPDDEIGAAGSRFRVVRVEQFVRTGPDGPEPPRPSDPDPRPEVFPVPPARPWDVLRDDPGADDLRGPLLAALTRAGREPSRAYRTPVALGPMFTVAERRADRWHPSGRLHDLPGRARAALATYFRHVVPAIEAPDPTARAEYAYAAALLDDGSRRNGIEAAGRRFRIVRIERVALAGPDGPEPPRPADSRMR</sequence>
<comment type="caution">
    <text evidence="2">The sequence shown here is derived from an EMBL/GenBank/DDBJ whole genome shotgun (WGS) entry which is preliminary data.</text>
</comment>
<keyword evidence="3" id="KW-1185">Reference proteome</keyword>
<evidence type="ECO:0000313" key="2">
    <source>
        <dbReference type="EMBL" id="POM24123.1"/>
    </source>
</evidence>
<evidence type="ECO:0000313" key="3">
    <source>
        <dbReference type="Proteomes" id="UP000242367"/>
    </source>
</evidence>
<gene>
    <name evidence="2" type="ORF">BTM25_27500</name>
</gene>
<evidence type="ECO:0008006" key="4">
    <source>
        <dbReference type="Google" id="ProtNLM"/>
    </source>
</evidence>
<evidence type="ECO:0000256" key="1">
    <source>
        <dbReference type="SAM" id="MobiDB-lite"/>
    </source>
</evidence>
<dbReference type="InterPro" id="IPR045998">
    <property type="entry name" value="DUF5954"/>
</dbReference>
<proteinExistence type="predicted"/>
<dbReference type="EMBL" id="MTBP01000002">
    <property type="protein sequence ID" value="POM24123.1"/>
    <property type="molecule type" value="Genomic_DNA"/>
</dbReference>
<feature type="region of interest" description="Disordered" evidence="1">
    <location>
        <begin position="130"/>
        <end position="163"/>
    </location>
</feature>
<dbReference type="Proteomes" id="UP000242367">
    <property type="component" value="Unassembled WGS sequence"/>
</dbReference>
<dbReference type="Pfam" id="PF19379">
    <property type="entry name" value="DUF5954"/>
    <property type="match status" value="1"/>
</dbReference>
<dbReference type="AlphaFoldDB" id="A0A2P4UGD9"/>
<accession>A0A2P4UGD9</accession>